<protein>
    <submittedName>
        <fullName evidence="1">Uncharacterized protein</fullName>
    </submittedName>
</protein>
<keyword evidence="2" id="KW-1185">Reference proteome</keyword>
<gene>
    <name evidence="1" type="ORF">OBRU01_03375</name>
</gene>
<accession>A0A0L7LHQ1</accession>
<evidence type="ECO:0000313" key="2">
    <source>
        <dbReference type="Proteomes" id="UP000037510"/>
    </source>
</evidence>
<name>A0A0L7LHQ1_OPEBR</name>
<dbReference type="EMBL" id="JTDY01001028">
    <property type="protein sequence ID" value="KOB75088.1"/>
    <property type="molecule type" value="Genomic_DNA"/>
</dbReference>
<dbReference type="Proteomes" id="UP000037510">
    <property type="component" value="Unassembled WGS sequence"/>
</dbReference>
<sequence>MEARAVGAESAELTWVGVPPPAERWVRVYRAAHACGDQPAGKEHDEFKLAARDQPLAVTLTGLEPNSR</sequence>
<dbReference type="AlphaFoldDB" id="A0A0L7LHQ1"/>
<evidence type="ECO:0000313" key="1">
    <source>
        <dbReference type="EMBL" id="KOB75088.1"/>
    </source>
</evidence>
<reference evidence="1 2" key="1">
    <citation type="journal article" date="2015" name="Genome Biol. Evol.">
        <title>The genome of winter moth (Operophtera brumata) provides a genomic perspective on sexual dimorphism and phenology.</title>
        <authorList>
            <person name="Derks M.F."/>
            <person name="Smit S."/>
            <person name="Salis L."/>
            <person name="Schijlen E."/>
            <person name="Bossers A."/>
            <person name="Mateman C."/>
            <person name="Pijl A.S."/>
            <person name="de Ridder D."/>
            <person name="Groenen M.A."/>
            <person name="Visser M.E."/>
            <person name="Megens H.J."/>
        </authorList>
    </citation>
    <scope>NUCLEOTIDE SEQUENCE [LARGE SCALE GENOMIC DNA]</scope>
    <source>
        <strain evidence="1">WM2013NL</strain>
        <tissue evidence="1">Head and thorax</tissue>
    </source>
</reference>
<organism evidence="1 2">
    <name type="scientific">Operophtera brumata</name>
    <name type="common">Winter moth</name>
    <name type="synonym">Phalaena brumata</name>
    <dbReference type="NCBI Taxonomy" id="104452"/>
    <lineage>
        <taxon>Eukaryota</taxon>
        <taxon>Metazoa</taxon>
        <taxon>Ecdysozoa</taxon>
        <taxon>Arthropoda</taxon>
        <taxon>Hexapoda</taxon>
        <taxon>Insecta</taxon>
        <taxon>Pterygota</taxon>
        <taxon>Neoptera</taxon>
        <taxon>Endopterygota</taxon>
        <taxon>Lepidoptera</taxon>
        <taxon>Glossata</taxon>
        <taxon>Ditrysia</taxon>
        <taxon>Geometroidea</taxon>
        <taxon>Geometridae</taxon>
        <taxon>Larentiinae</taxon>
        <taxon>Operophtera</taxon>
    </lineage>
</organism>
<proteinExistence type="predicted"/>
<comment type="caution">
    <text evidence="1">The sequence shown here is derived from an EMBL/GenBank/DDBJ whole genome shotgun (WGS) entry which is preliminary data.</text>
</comment>